<feature type="region of interest" description="Disordered" evidence="1">
    <location>
        <begin position="1"/>
        <end position="28"/>
    </location>
</feature>
<evidence type="ECO:0000313" key="3">
    <source>
        <dbReference type="Proteomes" id="UP001367676"/>
    </source>
</evidence>
<comment type="caution">
    <text evidence="2">The sequence shown here is derived from an EMBL/GenBank/DDBJ whole genome shotgun (WGS) entry which is preliminary data.</text>
</comment>
<accession>A0AAN9TDQ3</accession>
<dbReference type="AlphaFoldDB" id="A0AAN9TDQ3"/>
<gene>
    <name evidence="2" type="ORF">V9T40_005205</name>
</gene>
<protein>
    <submittedName>
        <fullName evidence="2">Uncharacterized protein</fullName>
    </submittedName>
</protein>
<dbReference type="Proteomes" id="UP001367676">
    <property type="component" value="Unassembled WGS sequence"/>
</dbReference>
<evidence type="ECO:0000256" key="1">
    <source>
        <dbReference type="SAM" id="MobiDB-lite"/>
    </source>
</evidence>
<feature type="compositionally biased region" description="Gly residues" evidence="1">
    <location>
        <begin position="11"/>
        <end position="24"/>
    </location>
</feature>
<sequence length="183" mass="20658">MEKIGEPKFGGIRGQPGEGGSGGEGRSHATDEVVFFSDAGGGMRQSPQEAARRRRRWRRLKNGGALKPQSQVTGVPRLISFHFSLSYSAFLLPLSHWLFHYEITIDFGDEEVVRRVSRVAKFGRFTVLRFTTETTDVINSVDRRLDKPAMRGATSLPGIIHDVSPSFRETEYIMYMYFHSTTN</sequence>
<organism evidence="2 3">
    <name type="scientific">Parthenolecanium corni</name>
    <dbReference type="NCBI Taxonomy" id="536013"/>
    <lineage>
        <taxon>Eukaryota</taxon>
        <taxon>Metazoa</taxon>
        <taxon>Ecdysozoa</taxon>
        <taxon>Arthropoda</taxon>
        <taxon>Hexapoda</taxon>
        <taxon>Insecta</taxon>
        <taxon>Pterygota</taxon>
        <taxon>Neoptera</taxon>
        <taxon>Paraneoptera</taxon>
        <taxon>Hemiptera</taxon>
        <taxon>Sternorrhyncha</taxon>
        <taxon>Coccoidea</taxon>
        <taxon>Coccidae</taxon>
        <taxon>Parthenolecanium</taxon>
    </lineage>
</organism>
<keyword evidence="3" id="KW-1185">Reference proteome</keyword>
<proteinExistence type="predicted"/>
<evidence type="ECO:0000313" key="2">
    <source>
        <dbReference type="EMBL" id="KAK7584242.1"/>
    </source>
</evidence>
<name>A0AAN9TDQ3_9HEMI</name>
<reference evidence="2 3" key="1">
    <citation type="submission" date="2024-03" db="EMBL/GenBank/DDBJ databases">
        <title>Adaptation during the transition from Ophiocordyceps entomopathogen to insect associate is accompanied by gene loss and intensified selection.</title>
        <authorList>
            <person name="Ward C.M."/>
            <person name="Onetto C.A."/>
            <person name="Borneman A.R."/>
        </authorList>
    </citation>
    <scope>NUCLEOTIDE SEQUENCE [LARGE SCALE GENOMIC DNA]</scope>
    <source>
        <strain evidence="2">AWRI1</strain>
        <tissue evidence="2">Single Adult Female</tissue>
    </source>
</reference>
<dbReference type="EMBL" id="JBBCAQ010000032">
    <property type="protein sequence ID" value="KAK7584242.1"/>
    <property type="molecule type" value="Genomic_DNA"/>
</dbReference>